<protein>
    <submittedName>
        <fullName evidence="3">M15 family peptidase</fullName>
    </submittedName>
</protein>
<gene>
    <name evidence="3" type="ORF">EXM22_01540</name>
</gene>
<sequence length="296" mass="35047">MSLRLISVVVFFCFSTALYSQNQATRSFGQPRFTPQQIVESLHKAYPEAIDRVGTRNGDQAFRIRGQWFSWAEGRLLPSHLANKFQDFSSWPFYPYSTLYNPPLSEFSPEEKKSLNERLDNRESSPISRSGDFYSLLYRITDRESAWNMMKTTYFLGFKVLIHRDLLEDLARVEERIQNSMVDNQTLREYVESIELLSGFNWRVIAGTETLSNHSYGIAIDVIPKNYNGKHAYWRWFKAEYPEWYSLPWELRYIPPESFVKAFEQEGFIWGGKWFFFDGIHFEYRPEILLLNGIHK</sequence>
<dbReference type="KEGG" id="ock:EXM22_01540"/>
<dbReference type="SUPFAM" id="SSF55166">
    <property type="entry name" value="Hedgehog/DD-peptidase"/>
    <property type="match status" value="1"/>
</dbReference>
<evidence type="ECO:0000259" key="2">
    <source>
        <dbReference type="Pfam" id="PF13539"/>
    </source>
</evidence>
<evidence type="ECO:0000256" key="1">
    <source>
        <dbReference type="SAM" id="SignalP"/>
    </source>
</evidence>
<evidence type="ECO:0000313" key="3">
    <source>
        <dbReference type="EMBL" id="QEN06737.1"/>
    </source>
</evidence>
<dbReference type="OrthoDB" id="9799970at2"/>
<feature type="signal peptide" evidence="1">
    <location>
        <begin position="1"/>
        <end position="20"/>
    </location>
</feature>
<keyword evidence="4" id="KW-1185">Reference proteome</keyword>
<dbReference type="Pfam" id="PF13539">
    <property type="entry name" value="Peptidase_M15_4"/>
    <property type="match status" value="1"/>
</dbReference>
<reference evidence="3 4" key="1">
    <citation type="submission" date="2019-02" db="EMBL/GenBank/DDBJ databases">
        <title>Complete Genome Sequence and Methylome Analysis of free living Spirochaetas.</title>
        <authorList>
            <person name="Fomenkov A."/>
            <person name="Dubinina G."/>
            <person name="Leshcheva N."/>
            <person name="Mikheeva N."/>
            <person name="Grabovich M."/>
            <person name="Vincze T."/>
            <person name="Roberts R.J."/>
        </authorList>
    </citation>
    <scope>NUCLEOTIDE SEQUENCE [LARGE SCALE GENOMIC DNA]</scope>
    <source>
        <strain evidence="3 4">K2</strain>
    </source>
</reference>
<dbReference type="InterPro" id="IPR039561">
    <property type="entry name" value="Peptidase_M15C"/>
</dbReference>
<feature type="chain" id="PRO_5022749835" evidence="1">
    <location>
        <begin position="21"/>
        <end position="296"/>
    </location>
</feature>
<dbReference type="GO" id="GO:0008233">
    <property type="term" value="F:peptidase activity"/>
    <property type="evidence" value="ECO:0007669"/>
    <property type="project" value="InterPro"/>
</dbReference>
<dbReference type="Gene3D" id="3.30.1380.10">
    <property type="match status" value="1"/>
</dbReference>
<accession>A0A5C1QGY3</accession>
<dbReference type="Proteomes" id="UP000324209">
    <property type="component" value="Chromosome"/>
</dbReference>
<dbReference type="InterPro" id="IPR009045">
    <property type="entry name" value="Zn_M74/Hedgehog-like"/>
</dbReference>
<dbReference type="AlphaFoldDB" id="A0A5C1QGY3"/>
<evidence type="ECO:0000313" key="4">
    <source>
        <dbReference type="Proteomes" id="UP000324209"/>
    </source>
</evidence>
<feature type="domain" description="Peptidase M15C" evidence="2">
    <location>
        <begin position="207"/>
        <end position="284"/>
    </location>
</feature>
<organism evidence="3 4">
    <name type="scientific">Oceanispirochaeta crateris</name>
    <dbReference type="NCBI Taxonomy" id="2518645"/>
    <lineage>
        <taxon>Bacteria</taxon>
        <taxon>Pseudomonadati</taxon>
        <taxon>Spirochaetota</taxon>
        <taxon>Spirochaetia</taxon>
        <taxon>Spirochaetales</taxon>
        <taxon>Spirochaetaceae</taxon>
        <taxon>Oceanispirochaeta</taxon>
    </lineage>
</organism>
<dbReference type="EMBL" id="CP036150">
    <property type="protein sequence ID" value="QEN06737.1"/>
    <property type="molecule type" value="Genomic_DNA"/>
</dbReference>
<dbReference type="RefSeq" id="WP_149484820.1">
    <property type="nucleotide sequence ID" value="NZ_CP036150.1"/>
</dbReference>
<proteinExistence type="predicted"/>
<name>A0A5C1QGY3_9SPIO</name>
<keyword evidence="1" id="KW-0732">Signal</keyword>